<dbReference type="EMBL" id="AZJI01000010">
    <property type="protein sequence ID" value="ETD22168.1"/>
    <property type="molecule type" value="Genomic_DNA"/>
</dbReference>
<feature type="domain" description="Tryptophan synthase beta chain-like PALP" evidence="12">
    <location>
        <begin position="115"/>
        <end position="437"/>
    </location>
</feature>
<dbReference type="InterPro" id="IPR000634">
    <property type="entry name" value="Ser/Thr_deHydtase_PyrdxlP-BS"/>
</dbReference>
<dbReference type="OrthoDB" id="9763107at2"/>
<dbReference type="PROSITE" id="PS00165">
    <property type="entry name" value="DEHYDRATASE_SER_THR"/>
    <property type="match status" value="1"/>
</dbReference>
<dbReference type="GO" id="GO:0009088">
    <property type="term" value="P:threonine biosynthetic process"/>
    <property type="evidence" value="ECO:0007669"/>
    <property type="project" value="UniProtKB-UniRule"/>
</dbReference>
<feature type="modified residue" description="N6-(pyridoxal phosphate)lysine" evidence="11">
    <location>
        <position position="123"/>
    </location>
</feature>
<dbReference type="Proteomes" id="UP000018731">
    <property type="component" value="Unassembled WGS sequence"/>
</dbReference>
<dbReference type="EC" id="4.2.3.1" evidence="4 10"/>
<dbReference type="GO" id="GO:0030170">
    <property type="term" value="F:pyridoxal phosphate binding"/>
    <property type="evidence" value="ECO:0007669"/>
    <property type="project" value="InterPro"/>
</dbReference>
<keyword evidence="8 11" id="KW-0663">Pyridoxal phosphate</keyword>
<dbReference type="PATRIC" id="fig|1357400.3.peg.2569"/>
<evidence type="ECO:0000313" key="14">
    <source>
        <dbReference type="Proteomes" id="UP000018731"/>
    </source>
</evidence>
<dbReference type="PANTHER" id="PTHR43515:SF1">
    <property type="entry name" value="THREONINE SYNTHASE-LIKE 1"/>
    <property type="match status" value="1"/>
</dbReference>
<evidence type="ECO:0000256" key="3">
    <source>
        <dbReference type="ARBA" id="ARBA00005517"/>
    </source>
</evidence>
<proteinExistence type="inferred from homology"/>
<evidence type="ECO:0000256" key="5">
    <source>
        <dbReference type="ARBA" id="ARBA00018679"/>
    </source>
</evidence>
<dbReference type="RefSeq" id="WP_023928722.1">
    <property type="nucleotide sequence ID" value="NZ_KI669456.1"/>
</dbReference>
<dbReference type="Gene3D" id="3.40.50.1100">
    <property type="match status" value="2"/>
</dbReference>
<dbReference type="STRING" id="1357400.HMPREF2086_01895"/>
<organism evidence="13 14">
    <name type="scientific">Helicobacter macacae MIT 99-5501</name>
    <dbReference type="NCBI Taxonomy" id="1357400"/>
    <lineage>
        <taxon>Bacteria</taxon>
        <taxon>Pseudomonadati</taxon>
        <taxon>Campylobacterota</taxon>
        <taxon>Epsilonproteobacteria</taxon>
        <taxon>Campylobacterales</taxon>
        <taxon>Helicobacteraceae</taxon>
        <taxon>Helicobacter</taxon>
    </lineage>
</organism>
<dbReference type="HOGENOM" id="CLU_015170_3_1_7"/>
<gene>
    <name evidence="13" type="ORF">HMPREF2086_01895</name>
</gene>
<dbReference type="GO" id="GO:0004795">
    <property type="term" value="F:threonine synthase activity"/>
    <property type="evidence" value="ECO:0007669"/>
    <property type="project" value="UniProtKB-UniRule"/>
</dbReference>
<comment type="cofactor">
    <cofactor evidence="1 11">
        <name>pyridoxal 5'-phosphate</name>
        <dbReference type="ChEBI" id="CHEBI:597326"/>
    </cofactor>
</comment>
<comment type="catalytic activity">
    <reaction evidence="9">
        <text>O-phospho-L-homoserine + H2O = L-threonine + phosphate</text>
        <dbReference type="Rhea" id="RHEA:10840"/>
        <dbReference type="ChEBI" id="CHEBI:15377"/>
        <dbReference type="ChEBI" id="CHEBI:43474"/>
        <dbReference type="ChEBI" id="CHEBI:57590"/>
        <dbReference type="ChEBI" id="CHEBI:57926"/>
        <dbReference type="EC" id="4.2.3.1"/>
    </reaction>
</comment>
<dbReference type="Gene3D" id="3.90.1380.10">
    <property type="entry name" value="Threonine synthase, N-terminal domain"/>
    <property type="match status" value="1"/>
</dbReference>
<comment type="similarity">
    <text evidence="3">Belongs to the threonine synthase family.</text>
</comment>
<comment type="pathway">
    <text evidence="2">Amino-acid biosynthesis; L-threonine biosynthesis; L-threonine from L-aspartate: step 5/5.</text>
</comment>
<dbReference type="InterPro" id="IPR004450">
    <property type="entry name" value="Thr_synthase-like"/>
</dbReference>
<evidence type="ECO:0000256" key="1">
    <source>
        <dbReference type="ARBA" id="ARBA00001933"/>
    </source>
</evidence>
<evidence type="ECO:0000256" key="2">
    <source>
        <dbReference type="ARBA" id="ARBA00004979"/>
    </source>
</evidence>
<dbReference type="GO" id="GO:0005737">
    <property type="term" value="C:cytoplasm"/>
    <property type="evidence" value="ECO:0007669"/>
    <property type="project" value="TreeGrafter"/>
</dbReference>
<dbReference type="SUPFAM" id="SSF53686">
    <property type="entry name" value="Tryptophan synthase beta subunit-like PLP-dependent enzymes"/>
    <property type="match status" value="1"/>
</dbReference>
<dbReference type="InterPro" id="IPR036052">
    <property type="entry name" value="TrpB-like_PALP_sf"/>
</dbReference>
<evidence type="ECO:0000313" key="13">
    <source>
        <dbReference type="EMBL" id="ETD22168.1"/>
    </source>
</evidence>
<evidence type="ECO:0000259" key="12">
    <source>
        <dbReference type="Pfam" id="PF00291"/>
    </source>
</evidence>
<evidence type="ECO:0000256" key="11">
    <source>
        <dbReference type="PIRSR" id="PIRSR604450-51"/>
    </source>
</evidence>
<evidence type="ECO:0000256" key="6">
    <source>
        <dbReference type="ARBA" id="ARBA00022605"/>
    </source>
</evidence>
<dbReference type="Pfam" id="PF00291">
    <property type="entry name" value="PALP"/>
    <property type="match status" value="1"/>
</dbReference>
<dbReference type="NCBIfam" id="TIGR00260">
    <property type="entry name" value="thrC"/>
    <property type="match status" value="1"/>
</dbReference>
<dbReference type="AlphaFoldDB" id="V8C454"/>
<reference evidence="13 14" key="1">
    <citation type="journal article" date="2014" name="Genome Announc.">
        <title>Draft genome sequences of six enterohepatic helicobacter species isolated from humans and one from rhesus macaques.</title>
        <authorList>
            <person name="Shen Z."/>
            <person name="Sheh A."/>
            <person name="Young S.K."/>
            <person name="Abouelliel A."/>
            <person name="Ward D.V."/>
            <person name="Earl A.M."/>
            <person name="Fox J.G."/>
        </authorList>
    </citation>
    <scope>NUCLEOTIDE SEQUENCE [LARGE SCALE GENOMIC DNA]</scope>
    <source>
        <strain evidence="13 14">MIT 99-5501</strain>
    </source>
</reference>
<keyword evidence="14" id="KW-1185">Reference proteome</keyword>
<comment type="caution">
    <text evidence="13">The sequence shown here is derived from an EMBL/GenBank/DDBJ whole genome shotgun (WGS) entry which is preliminary data.</text>
</comment>
<dbReference type="eggNOG" id="COG0498">
    <property type="taxonomic scope" value="Bacteria"/>
</dbReference>
<keyword evidence="7" id="KW-0791">Threonine biosynthesis</keyword>
<sequence length="516" mass="56657">MQSFVSTREVPTQQNDSIKSVDFSSAILSPNAPNKGLWSISQIPSIDFDSLFCLLKSTPIPHRYATLCKEVFKHFGLELDSRILQTALQSYDSFDNPSNPAPISSVGNAHFLELYHGPTRAFKDMALCPFGVIFSELIQREQNLAKDTQRTKNTAQNYLILTATSGDTGPATLHSFADKPNIKVICLYPSGGTSQVQALQMQTQNASNLKVLGINGDFDTAQSLLKGLLNDEEFLCALEAKSYALSAANSVNFGRIAFQIIYHIWGYFCLVESGKIAFGEEIYCIIPSGNFGNALGAFFAKCAGLDLRQIIIASNANNILSEIITSGVYDISSKKLHKSVSPAMDILKSSNVERVLFALFGAKRTNELMQSLESTNKYALEKSELEELQRYFDCYYGNDSDTLELVGKAYKQGYILDTHTALGYGAYLELCAKKGADTKALICSTAQWSKFAPSVLRGIESSADSSGALSDFEAIVKMREKGAEVGEEILSLFDKPIVHKEVLEPSKVKEAILSWL</sequence>
<protein>
    <recommendedName>
        <fullName evidence="5 10">Threonine synthase</fullName>
        <ecNumber evidence="4 10">4.2.3.1</ecNumber>
    </recommendedName>
</protein>
<name>V8C454_9HELI</name>
<evidence type="ECO:0000256" key="9">
    <source>
        <dbReference type="ARBA" id="ARBA00049144"/>
    </source>
</evidence>
<evidence type="ECO:0000256" key="10">
    <source>
        <dbReference type="NCBIfam" id="TIGR00260"/>
    </source>
</evidence>
<keyword evidence="6" id="KW-0028">Amino-acid biosynthesis</keyword>
<dbReference type="PANTHER" id="PTHR43515">
    <property type="entry name" value="THREONINE SYNTHASE-LIKE 1"/>
    <property type="match status" value="1"/>
</dbReference>
<dbReference type="InterPro" id="IPR001926">
    <property type="entry name" value="TrpB-like_PALP"/>
</dbReference>
<accession>V8C454</accession>
<evidence type="ECO:0000256" key="4">
    <source>
        <dbReference type="ARBA" id="ARBA00013028"/>
    </source>
</evidence>
<dbReference type="InterPro" id="IPR037158">
    <property type="entry name" value="Thr_synth_N_sf"/>
</dbReference>
<evidence type="ECO:0000256" key="7">
    <source>
        <dbReference type="ARBA" id="ARBA00022697"/>
    </source>
</evidence>
<evidence type="ECO:0000256" key="8">
    <source>
        <dbReference type="ARBA" id="ARBA00022898"/>
    </source>
</evidence>
<dbReference type="UniPathway" id="UPA00050">
    <property type="reaction ID" value="UER00065"/>
</dbReference>